<proteinExistence type="predicted"/>
<evidence type="ECO:0000313" key="2">
    <source>
        <dbReference type="Proteomes" id="UP001066276"/>
    </source>
</evidence>
<evidence type="ECO:0000313" key="1">
    <source>
        <dbReference type="EMBL" id="KAJ1083915.1"/>
    </source>
</evidence>
<feature type="non-terminal residue" evidence="1">
    <location>
        <position position="1"/>
    </location>
</feature>
<comment type="caution">
    <text evidence="1">The sequence shown here is derived from an EMBL/GenBank/DDBJ whole genome shotgun (WGS) entry which is preliminary data.</text>
</comment>
<sequence>HYTPHHCTIKYNTLLYALHSTPLCGLLHYMSKPSMPLQSFCHTLHYAAEQYAAALYIAAPLHTTLHHTAQLLSTLHFLPLHSTLTLHSAPLHSTILIYATIFYDATLH</sequence>
<organism evidence="1 2">
    <name type="scientific">Pleurodeles waltl</name>
    <name type="common">Iberian ribbed newt</name>
    <dbReference type="NCBI Taxonomy" id="8319"/>
    <lineage>
        <taxon>Eukaryota</taxon>
        <taxon>Metazoa</taxon>
        <taxon>Chordata</taxon>
        <taxon>Craniata</taxon>
        <taxon>Vertebrata</taxon>
        <taxon>Euteleostomi</taxon>
        <taxon>Amphibia</taxon>
        <taxon>Batrachia</taxon>
        <taxon>Caudata</taxon>
        <taxon>Salamandroidea</taxon>
        <taxon>Salamandridae</taxon>
        <taxon>Pleurodelinae</taxon>
        <taxon>Pleurodeles</taxon>
    </lineage>
</organism>
<reference evidence="1" key="1">
    <citation type="journal article" date="2022" name="bioRxiv">
        <title>Sequencing and chromosome-scale assembly of the giantPleurodeles waltlgenome.</title>
        <authorList>
            <person name="Brown T."/>
            <person name="Elewa A."/>
            <person name="Iarovenko S."/>
            <person name="Subramanian E."/>
            <person name="Araus A.J."/>
            <person name="Petzold A."/>
            <person name="Susuki M."/>
            <person name="Suzuki K.-i.T."/>
            <person name="Hayashi T."/>
            <person name="Toyoda A."/>
            <person name="Oliveira C."/>
            <person name="Osipova E."/>
            <person name="Leigh N.D."/>
            <person name="Simon A."/>
            <person name="Yun M.H."/>
        </authorList>
    </citation>
    <scope>NUCLEOTIDE SEQUENCE</scope>
    <source>
        <strain evidence="1">20211129_DDA</strain>
        <tissue evidence="1">Liver</tissue>
    </source>
</reference>
<accession>A0AAV7L7J8</accession>
<dbReference type="Proteomes" id="UP001066276">
    <property type="component" value="Chromosome 12"/>
</dbReference>
<keyword evidence="2" id="KW-1185">Reference proteome</keyword>
<name>A0AAV7L7J8_PLEWA</name>
<dbReference type="AlphaFoldDB" id="A0AAV7L7J8"/>
<gene>
    <name evidence="1" type="ORF">NDU88_004070</name>
</gene>
<feature type="non-terminal residue" evidence="1">
    <location>
        <position position="108"/>
    </location>
</feature>
<protein>
    <submittedName>
        <fullName evidence="1">Uncharacterized protein</fullName>
    </submittedName>
</protein>
<dbReference type="EMBL" id="JANPWB010000016">
    <property type="protein sequence ID" value="KAJ1083915.1"/>
    <property type="molecule type" value="Genomic_DNA"/>
</dbReference>